<gene>
    <name evidence="1" type="ORF">DesU5LDRAFT_1171</name>
</gene>
<sequence length="88" mass="10187">MISIAELNIIQKDLRLMLKNLNDTPRLSSILNKEETKHFLDSIPAYDVLVKDIQNENSHEDDTELAKKIIATKDMIRNINLKINNIRS</sequence>
<proteinExistence type="predicted"/>
<reference evidence="1" key="1">
    <citation type="submission" date="2011-11" db="EMBL/GenBank/DDBJ databases">
        <title>Improved High-Quality Draft sequence of Desulfovibrio sp. U5L.</title>
        <authorList>
            <consortium name="US DOE Joint Genome Institute"/>
            <person name="Lucas S."/>
            <person name="Han J."/>
            <person name="Lapidus A."/>
            <person name="Cheng J.-F."/>
            <person name="Goodwin L."/>
            <person name="Pitluck S."/>
            <person name="Peters L."/>
            <person name="Ovchinnikova G."/>
            <person name="Held B."/>
            <person name="Detter J.C."/>
            <person name="Han C."/>
            <person name="Tapia R."/>
            <person name="Land M."/>
            <person name="Hauser L."/>
            <person name="Kyrpides N."/>
            <person name="Ivanova N."/>
            <person name="Pagani I."/>
            <person name="Gabster J."/>
            <person name="Walker C."/>
            <person name="Stolyar S."/>
            <person name="Stahl D."/>
            <person name="Arkin A."/>
            <person name="Dehal P."/>
            <person name="Hazen T."/>
            <person name="Woyke T."/>
        </authorList>
    </citation>
    <scope>NUCLEOTIDE SEQUENCE [LARGE SCALE GENOMIC DNA]</scope>
    <source>
        <strain evidence="1">U5L</strain>
    </source>
</reference>
<dbReference type="AlphaFoldDB" id="I2PZB5"/>
<accession>I2PZB5</accession>
<organism evidence="1">
    <name type="scientific">Desulfovibrio sp. U5L</name>
    <dbReference type="NCBI Taxonomy" id="596152"/>
    <lineage>
        <taxon>Bacteria</taxon>
        <taxon>Pseudomonadati</taxon>
        <taxon>Thermodesulfobacteriota</taxon>
        <taxon>Desulfovibrionia</taxon>
        <taxon>Desulfovibrionales</taxon>
        <taxon>Desulfovibrionaceae</taxon>
        <taxon>Desulfovibrio</taxon>
    </lineage>
</organism>
<dbReference type="HOGENOM" id="CLU_2464098_0_0_7"/>
<protein>
    <submittedName>
        <fullName evidence="1">Uncharacterized protein</fullName>
    </submittedName>
</protein>
<evidence type="ECO:0000313" key="1">
    <source>
        <dbReference type="EMBL" id="EIG52871.1"/>
    </source>
</evidence>
<name>I2PZB5_9BACT</name>
<dbReference type="EMBL" id="JH600068">
    <property type="protein sequence ID" value="EIG52871.1"/>
    <property type="molecule type" value="Genomic_DNA"/>
</dbReference>